<gene>
    <name evidence="4" type="ORF">HCR76_10740</name>
</gene>
<dbReference type="InterPro" id="IPR001763">
    <property type="entry name" value="Rhodanese-like_dom"/>
</dbReference>
<keyword evidence="1" id="KW-0808">Transferase</keyword>
<evidence type="ECO:0000256" key="1">
    <source>
        <dbReference type="ARBA" id="ARBA00022679"/>
    </source>
</evidence>
<dbReference type="Pfam" id="PF00581">
    <property type="entry name" value="Rhodanese"/>
    <property type="match status" value="2"/>
</dbReference>
<dbReference type="Proteomes" id="UP000662814">
    <property type="component" value="Chromosome"/>
</dbReference>
<dbReference type="InterPro" id="IPR045078">
    <property type="entry name" value="TST/MPST-like"/>
</dbReference>
<feature type="domain" description="Rhodanese" evidence="3">
    <location>
        <begin position="27"/>
        <end position="146"/>
    </location>
</feature>
<keyword evidence="5" id="KW-1185">Reference proteome</keyword>
<dbReference type="InterPro" id="IPR036873">
    <property type="entry name" value="Rhodanese-like_dom_sf"/>
</dbReference>
<dbReference type="PANTHER" id="PTHR11364:SF27">
    <property type="entry name" value="SULFURTRANSFERASE"/>
    <property type="match status" value="1"/>
</dbReference>
<accession>A0ABX6YFV4</accession>
<dbReference type="RefSeq" id="WP_166992237.1">
    <property type="nucleotide sequence ID" value="NZ_CP061169.1"/>
</dbReference>
<dbReference type="PANTHER" id="PTHR11364">
    <property type="entry name" value="THIOSULFATE SULFERTANSFERASE"/>
    <property type="match status" value="1"/>
</dbReference>
<organism evidence="4 5">
    <name type="scientific">Paramicrobacterium chengjingii</name>
    <dbReference type="NCBI Taxonomy" id="2769067"/>
    <lineage>
        <taxon>Bacteria</taxon>
        <taxon>Bacillati</taxon>
        <taxon>Actinomycetota</taxon>
        <taxon>Actinomycetes</taxon>
        <taxon>Micrococcales</taxon>
        <taxon>Microbacteriaceae</taxon>
        <taxon>Paramicrobacterium</taxon>
    </lineage>
</organism>
<proteinExistence type="predicted"/>
<dbReference type="PROSITE" id="PS50206">
    <property type="entry name" value="RHODANESE_3"/>
    <property type="match status" value="2"/>
</dbReference>
<dbReference type="SUPFAM" id="SSF52821">
    <property type="entry name" value="Rhodanese/Cell cycle control phosphatase"/>
    <property type="match status" value="2"/>
</dbReference>
<name>A0ABX6YFV4_9MICO</name>
<dbReference type="InterPro" id="IPR001307">
    <property type="entry name" value="Thiosulphate_STrfase_CS"/>
</dbReference>
<dbReference type="CDD" id="cd01449">
    <property type="entry name" value="TST_Repeat_2"/>
    <property type="match status" value="1"/>
</dbReference>
<dbReference type="EMBL" id="CP061169">
    <property type="protein sequence ID" value="QPZ37321.1"/>
    <property type="molecule type" value="Genomic_DNA"/>
</dbReference>
<dbReference type="Gene3D" id="3.40.250.10">
    <property type="entry name" value="Rhodanese-like domain"/>
    <property type="match status" value="2"/>
</dbReference>
<keyword evidence="2" id="KW-0677">Repeat</keyword>
<feature type="domain" description="Rhodanese" evidence="3">
    <location>
        <begin position="174"/>
        <end position="284"/>
    </location>
</feature>
<evidence type="ECO:0000313" key="5">
    <source>
        <dbReference type="Proteomes" id="UP000662814"/>
    </source>
</evidence>
<evidence type="ECO:0000259" key="3">
    <source>
        <dbReference type="PROSITE" id="PS50206"/>
    </source>
</evidence>
<dbReference type="CDD" id="cd01448">
    <property type="entry name" value="TST_Repeat_1"/>
    <property type="match status" value="1"/>
</dbReference>
<reference evidence="4 5" key="1">
    <citation type="submission" date="2020-12" db="EMBL/GenBank/DDBJ databases">
        <title>Microbacterium sp. HY060.</title>
        <authorList>
            <person name="Zhou J."/>
        </authorList>
    </citation>
    <scope>NUCLEOTIDE SEQUENCE [LARGE SCALE GENOMIC DNA]</scope>
    <source>
        <strain evidence="4 5">HY60</strain>
    </source>
</reference>
<evidence type="ECO:0000256" key="2">
    <source>
        <dbReference type="ARBA" id="ARBA00022737"/>
    </source>
</evidence>
<dbReference type="SMART" id="SM00450">
    <property type="entry name" value="RHOD"/>
    <property type="match status" value="2"/>
</dbReference>
<evidence type="ECO:0000313" key="4">
    <source>
        <dbReference type="EMBL" id="QPZ37321.1"/>
    </source>
</evidence>
<dbReference type="PROSITE" id="PS00380">
    <property type="entry name" value="RHODANESE_1"/>
    <property type="match status" value="1"/>
</dbReference>
<protein>
    <submittedName>
        <fullName evidence="4">Sulfurtransferase</fullName>
    </submittedName>
</protein>
<sequence>MAHSDDTNAQTASALITAEQLHRMLQGPRSVRLLDVRWTLAEPDGRGAYGHGHLPGAVYVDLETDLSVPGLPATEGRHPLPGIDELQSTARRLGIRQGDTVVAYDAWNNMGAARAWWLLRWAGLTDVRVLNGGIDAWTAADLPLEKGTVVPVVGDVELSSGHLPTVGMDDAAALAGEGTLIDSRAVERFRGESEPIDPRAGHIPGAVNVPAAEYLADGRFRDAEELRRVFAGAGAVPGALVGTYCGSGITAAHTALALHEIGIEASVFPGSWSQWSNHADRPAATGEN</sequence>